<keyword evidence="2" id="KW-0560">Oxidoreductase</keyword>
<evidence type="ECO:0000256" key="1">
    <source>
        <dbReference type="ARBA" id="ARBA00022857"/>
    </source>
</evidence>
<comment type="caution">
    <text evidence="4">The sequence shown here is derived from an EMBL/GenBank/DDBJ whole genome shotgun (WGS) entry which is preliminary data.</text>
</comment>
<dbReference type="Gene3D" id="3.90.180.10">
    <property type="entry name" value="Medium-chain alcohol dehydrogenases, catalytic domain"/>
    <property type="match status" value="1"/>
</dbReference>
<accession>A0ABV5NSU3</accession>
<dbReference type="Proteomes" id="UP001589568">
    <property type="component" value="Unassembled WGS sequence"/>
</dbReference>
<dbReference type="EMBL" id="JBHMCF010000029">
    <property type="protein sequence ID" value="MFB9473026.1"/>
    <property type="molecule type" value="Genomic_DNA"/>
</dbReference>
<protein>
    <submittedName>
        <fullName evidence="4">Zinc-binding dehydrogenase</fullName>
    </submittedName>
</protein>
<dbReference type="RefSeq" id="WP_379484005.1">
    <property type="nucleotide sequence ID" value="NZ_JBHMCF010000029.1"/>
</dbReference>
<dbReference type="InterPro" id="IPR020843">
    <property type="entry name" value="ER"/>
</dbReference>
<reference evidence="4 5" key="1">
    <citation type="submission" date="2024-09" db="EMBL/GenBank/DDBJ databases">
        <authorList>
            <person name="Sun Q."/>
            <person name="Mori K."/>
        </authorList>
    </citation>
    <scope>NUCLEOTIDE SEQUENCE [LARGE SCALE GENOMIC DNA]</scope>
    <source>
        <strain evidence="4 5">JCM 3324</strain>
    </source>
</reference>
<dbReference type="InterPro" id="IPR013149">
    <property type="entry name" value="ADH-like_C"/>
</dbReference>
<organism evidence="4 5">
    <name type="scientific">Nonomuraea salmonea</name>
    <dbReference type="NCBI Taxonomy" id="46181"/>
    <lineage>
        <taxon>Bacteria</taxon>
        <taxon>Bacillati</taxon>
        <taxon>Actinomycetota</taxon>
        <taxon>Actinomycetes</taxon>
        <taxon>Streptosporangiales</taxon>
        <taxon>Streptosporangiaceae</taxon>
        <taxon>Nonomuraea</taxon>
    </lineage>
</organism>
<evidence type="ECO:0000313" key="4">
    <source>
        <dbReference type="EMBL" id="MFB9473026.1"/>
    </source>
</evidence>
<gene>
    <name evidence="4" type="ORF">ACFFR3_26295</name>
</gene>
<evidence type="ECO:0000256" key="2">
    <source>
        <dbReference type="ARBA" id="ARBA00023002"/>
    </source>
</evidence>
<dbReference type="SUPFAM" id="SSF51735">
    <property type="entry name" value="NAD(P)-binding Rossmann-fold domains"/>
    <property type="match status" value="1"/>
</dbReference>
<dbReference type="InterPro" id="IPR011032">
    <property type="entry name" value="GroES-like_sf"/>
</dbReference>
<keyword evidence="5" id="KW-1185">Reference proteome</keyword>
<evidence type="ECO:0000313" key="5">
    <source>
        <dbReference type="Proteomes" id="UP001589568"/>
    </source>
</evidence>
<sequence length="327" mass="32990">MRVVEVTKYGGPEVLRVTRTPEPVAGPGQVVIGVSVVDVMSIDAQLRAGWGRDWLPAEPPFVPGTGVAGLVVSVGDGVDTSWMGRRVAALLPGGGAYAERAVAGVETLVEVPDEVSSRQAAALLQVGPAALSLVGAAELKPGAKVLVTGGGGALGLAVVRLARAAGAHVTAAAHDPAKRRAASAAGADVVIGYQEFAGPVEVVFDGVGGEVGGAAFELLGPGGRFFAYGVPSGSVALIDPAEAARRGVRVVGMEQVQFAPDTFRELAGQALREAAAGRLVAEIGLEVPLERAAEAHAALEGRRLVGKALLLVSDQHGDAIAAPSLPR</sequence>
<keyword evidence="1" id="KW-0521">NADP</keyword>
<proteinExistence type="predicted"/>
<dbReference type="Gene3D" id="3.40.50.720">
    <property type="entry name" value="NAD(P)-binding Rossmann-like Domain"/>
    <property type="match status" value="1"/>
</dbReference>
<dbReference type="PANTHER" id="PTHR48106:SF13">
    <property type="entry name" value="QUINONE OXIDOREDUCTASE-RELATED"/>
    <property type="match status" value="1"/>
</dbReference>
<dbReference type="SUPFAM" id="SSF50129">
    <property type="entry name" value="GroES-like"/>
    <property type="match status" value="1"/>
</dbReference>
<feature type="domain" description="Enoyl reductase (ER)" evidence="3">
    <location>
        <begin position="10"/>
        <end position="310"/>
    </location>
</feature>
<dbReference type="PANTHER" id="PTHR48106">
    <property type="entry name" value="QUINONE OXIDOREDUCTASE PIG3-RELATED"/>
    <property type="match status" value="1"/>
</dbReference>
<dbReference type="Pfam" id="PF08240">
    <property type="entry name" value="ADH_N"/>
    <property type="match status" value="1"/>
</dbReference>
<evidence type="ECO:0000259" key="3">
    <source>
        <dbReference type="SMART" id="SM00829"/>
    </source>
</evidence>
<dbReference type="InterPro" id="IPR013154">
    <property type="entry name" value="ADH-like_N"/>
</dbReference>
<name>A0ABV5NSU3_9ACTN</name>
<dbReference type="InterPro" id="IPR036291">
    <property type="entry name" value="NAD(P)-bd_dom_sf"/>
</dbReference>
<dbReference type="Pfam" id="PF00107">
    <property type="entry name" value="ADH_zinc_N"/>
    <property type="match status" value="1"/>
</dbReference>
<dbReference type="SMART" id="SM00829">
    <property type="entry name" value="PKS_ER"/>
    <property type="match status" value="1"/>
</dbReference>